<dbReference type="EMBL" id="PQFF01000190">
    <property type="protein sequence ID" value="RHZ76099.1"/>
    <property type="molecule type" value="Genomic_DNA"/>
</dbReference>
<reference evidence="1 2" key="1">
    <citation type="submission" date="2018-08" db="EMBL/GenBank/DDBJ databases">
        <title>Genome and evolution of the arbuscular mycorrhizal fungus Diversispora epigaea (formerly Glomus versiforme) and its bacterial endosymbionts.</title>
        <authorList>
            <person name="Sun X."/>
            <person name="Fei Z."/>
            <person name="Harrison M."/>
        </authorList>
    </citation>
    <scope>NUCLEOTIDE SEQUENCE [LARGE SCALE GENOMIC DNA]</scope>
    <source>
        <strain evidence="1 2">IT104</strain>
    </source>
</reference>
<protein>
    <submittedName>
        <fullName evidence="1">Uncharacterized protein</fullName>
    </submittedName>
</protein>
<proteinExistence type="predicted"/>
<organism evidence="1 2">
    <name type="scientific">Diversispora epigaea</name>
    <dbReference type="NCBI Taxonomy" id="1348612"/>
    <lineage>
        <taxon>Eukaryota</taxon>
        <taxon>Fungi</taxon>
        <taxon>Fungi incertae sedis</taxon>
        <taxon>Mucoromycota</taxon>
        <taxon>Glomeromycotina</taxon>
        <taxon>Glomeromycetes</taxon>
        <taxon>Diversisporales</taxon>
        <taxon>Diversisporaceae</taxon>
        <taxon>Diversispora</taxon>
    </lineage>
</organism>
<evidence type="ECO:0000313" key="2">
    <source>
        <dbReference type="Proteomes" id="UP000266861"/>
    </source>
</evidence>
<keyword evidence="2" id="KW-1185">Reference proteome</keyword>
<gene>
    <name evidence="1" type="ORF">Glove_203g97</name>
</gene>
<dbReference type="AlphaFoldDB" id="A0A397IJ93"/>
<dbReference type="OrthoDB" id="2287179at2759"/>
<dbReference type="Proteomes" id="UP000266861">
    <property type="component" value="Unassembled WGS sequence"/>
</dbReference>
<sequence>MYYLDLSLYSYQIKFTKKLLLEAEGRSLVDKMNKKSYINSKASGTNNIFKRIKLISLLTTDNYKNLMKVMVFVVDDLLDKDLSELHSWVHHIVDTIHKFRAINEYTTETYEALHKTYVKIPYYLIATTSTTTTMPIVLIESEDYKAAGTSSRKKQKTVARAIKNYYSDNDFLFTYKNANYFLNKFEEMNSRQIEMNNRQIKIEREIFDIRKLLASSGIESDYITENEFINIEITNIGALITQNILKVLLRGSIANRVRSALFAVFGKHELLYIDTKSASQEIKK</sequence>
<comment type="caution">
    <text evidence="1">The sequence shown here is derived from an EMBL/GenBank/DDBJ whole genome shotgun (WGS) entry which is preliminary data.</text>
</comment>
<accession>A0A397IJ93</accession>
<evidence type="ECO:0000313" key="1">
    <source>
        <dbReference type="EMBL" id="RHZ76099.1"/>
    </source>
</evidence>
<name>A0A397IJ93_9GLOM</name>